<dbReference type="OrthoDB" id="3293457at2"/>
<proteinExistence type="predicted"/>
<dbReference type="Proteomes" id="UP000053244">
    <property type="component" value="Unassembled WGS sequence"/>
</dbReference>
<reference evidence="1 2" key="1">
    <citation type="submission" date="2015-10" db="EMBL/GenBank/DDBJ databases">
        <authorList>
            <person name="Gilbert D.G."/>
        </authorList>
    </citation>
    <scope>NUCLEOTIDE SEQUENCE [LARGE SCALE GENOMIC DNA]</scope>
    <source>
        <strain evidence="1 2">NRRL B-16712</strain>
    </source>
</reference>
<protein>
    <submittedName>
        <fullName evidence="1">Uncharacterized protein</fullName>
    </submittedName>
</protein>
<evidence type="ECO:0000313" key="2">
    <source>
        <dbReference type="Proteomes" id="UP000053244"/>
    </source>
</evidence>
<accession>A0A117MJX1</accession>
<gene>
    <name evidence="1" type="ORF">ADL15_50790</name>
</gene>
<evidence type="ECO:0000313" key="1">
    <source>
        <dbReference type="EMBL" id="KUL21430.1"/>
    </source>
</evidence>
<dbReference type="EMBL" id="LLZH01000353">
    <property type="protein sequence ID" value="KUL21430.1"/>
    <property type="molecule type" value="Genomic_DNA"/>
</dbReference>
<sequence>MNSTDSRKLDQQLRAAAQPVAAGRVHHVSAQALLERIVSSPRTAEAPPASALRPALHWRRWAVAGVAAAAVSAAALIVPGVGDEAAYASWTATPAALPAGAAETLSRDCMTQKLAPDWGYTQAELDQAREVLGETRGAYQYVTVATGRWTATCFRDKAGSVHWGSSFESPVPDAQLGGKGVELQAWGQLKTSEGYARLMAGHLGADVTGVDVTRPDGTTVRATVRDRYFLAWYPEAAEETRPTTITLRLKDGGTVTDLSARDLYEAPKLD</sequence>
<name>A0A117MJX1_9ACTN</name>
<keyword evidence="2" id="KW-1185">Reference proteome</keyword>
<organism evidence="1 2">
    <name type="scientific">Actinoplanes awajinensis subsp. mycoplanecinus</name>
    <dbReference type="NCBI Taxonomy" id="135947"/>
    <lineage>
        <taxon>Bacteria</taxon>
        <taxon>Bacillati</taxon>
        <taxon>Actinomycetota</taxon>
        <taxon>Actinomycetes</taxon>
        <taxon>Micromonosporales</taxon>
        <taxon>Micromonosporaceae</taxon>
        <taxon>Actinoplanes</taxon>
    </lineage>
</organism>
<comment type="caution">
    <text evidence="1">The sequence shown here is derived from an EMBL/GenBank/DDBJ whole genome shotgun (WGS) entry which is preliminary data.</text>
</comment>
<dbReference type="RefSeq" id="WP_067708819.1">
    <property type="nucleotide sequence ID" value="NZ_LLZH01000353.1"/>
</dbReference>
<dbReference type="AlphaFoldDB" id="A0A117MJX1"/>